<dbReference type="AlphaFoldDB" id="A0A9X7Q487"/>
<dbReference type="PANTHER" id="PTHR45947:SF15">
    <property type="entry name" value="TEICHURONIC ACID BIOSYNTHESIS GLYCOSYLTRANSFERASE TUAC-RELATED"/>
    <property type="match status" value="1"/>
</dbReference>
<dbReference type="CDD" id="cd03808">
    <property type="entry name" value="GT4_CapM-like"/>
    <property type="match status" value="1"/>
</dbReference>
<evidence type="ECO:0000313" key="2">
    <source>
        <dbReference type="EMBL" id="PXB35469.1"/>
    </source>
</evidence>
<evidence type="ECO:0000313" key="3">
    <source>
        <dbReference type="Proteomes" id="UP000246375"/>
    </source>
</evidence>
<organism evidence="2 3">
    <name type="scientific">Enterobacter hormaechei</name>
    <dbReference type="NCBI Taxonomy" id="158836"/>
    <lineage>
        <taxon>Bacteria</taxon>
        <taxon>Pseudomonadati</taxon>
        <taxon>Pseudomonadota</taxon>
        <taxon>Gammaproteobacteria</taxon>
        <taxon>Enterobacterales</taxon>
        <taxon>Enterobacteriaceae</taxon>
        <taxon>Enterobacter</taxon>
        <taxon>Enterobacter cloacae complex</taxon>
    </lineage>
</organism>
<comment type="caution">
    <text evidence="2">The sequence shown here is derived from an EMBL/GenBank/DDBJ whole genome shotgun (WGS) entry which is preliminary data.</text>
</comment>
<dbReference type="InterPro" id="IPR050194">
    <property type="entry name" value="Glycosyltransferase_grp1"/>
</dbReference>
<accession>A0A9X7Q487</accession>
<dbReference type="Proteomes" id="UP000246375">
    <property type="component" value="Unassembled WGS sequence"/>
</dbReference>
<dbReference type="Gene3D" id="3.40.50.2000">
    <property type="entry name" value="Glycogen Phosphorylase B"/>
    <property type="match status" value="2"/>
</dbReference>
<gene>
    <name evidence="2" type="ORF">DL189_22360</name>
</gene>
<dbReference type="GO" id="GO:0016757">
    <property type="term" value="F:glycosyltransferase activity"/>
    <property type="evidence" value="ECO:0007669"/>
    <property type="project" value="TreeGrafter"/>
</dbReference>
<reference evidence="2 3" key="1">
    <citation type="submission" date="2018-05" db="EMBL/GenBank/DDBJ databases">
        <title>Evaluation of testing and processing parameters for the GenePOC Carba assay.</title>
        <authorList>
            <person name="Walsh T.R."/>
        </authorList>
    </citation>
    <scope>NUCLEOTIDE SEQUENCE [LARGE SCALE GENOMIC DNA]</scope>
    <source>
        <strain evidence="2 3">PECIMP</strain>
    </source>
</reference>
<feature type="domain" description="Glycosyltransferase subfamily 4-like N-terminal" evidence="1">
    <location>
        <begin position="21"/>
        <end position="184"/>
    </location>
</feature>
<sequence length="389" mass="43766">MIFREQKKIKIAHIQLMPMLSGVQRVSVQEIELLSPEKYEVSIICKGHGPLVDILKDKAKSYFVPTLCREISPLRDLKSLFSLYRLFKKEKYDIVHTHSSKTGVLGRIAAKLAGVPCIVHTIHGFAFESTKRQSVRMLYRILERIGAKCSSKIICLHNDDKIICEKLLKIEPGKIEVISNGVDIRKFSPAINKGNYKNHILGVGADSLVFTMVGRLWAQKNPLFFAEAASKIISSDLIPNAKFIIVGDGELKKELREKYLSDKVYADRIIHLGWREDIAEILKASDVFVLPSLWEGMPLAILEAQATGLPCIVSNISGNRSLVTDSVDGYLIELDDVNTLINAICKINNKEIHENMSINCREKIVEGFDIIKRIKRIEALYADGVQLNN</sequence>
<proteinExistence type="predicted"/>
<evidence type="ECO:0000259" key="1">
    <source>
        <dbReference type="Pfam" id="PF13439"/>
    </source>
</evidence>
<dbReference type="PANTHER" id="PTHR45947">
    <property type="entry name" value="SULFOQUINOVOSYL TRANSFERASE SQD2"/>
    <property type="match status" value="1"/>
</dbReference>
<dbReference type="EMBL" id="QHMI01000030">
    <property type="protein sequence ID" value="PXB35469.1"/>
    <property type="molecule type" value="Genomic_DNA"/>
</dbReference>
<name>A0A9X7Q487_9ENTR</name>
<dbReference type="RefSeq" id="WP_058677958.1">
    <property type="nucleotide sequence ID" value="NZ_JBALIL010000001.1"/>
</dbReference>
<dbReference type="Pfam" id="PF13439">
    <property type="entry name" value="Glyco_transf_4"/>
    <property type="match status" value="1"/>
</dbReference>
<dbReference type="InterPro" id="IPR028098">
    <property type="entry name" value="Glyco_trans_4-like_N"/>
</dbReference>
<dbReference type="SUPFAM" id="SSF53756">
    <property type="entry name" value="UDP-Glycosyltransferase/glycogen phosphorylase"/>
    <property type="match status" value="1"/>
</dbReference>
<protein>
    <submittedName>
        <fullName evidence="2">Glycosyltransferase family 1 protein</fullName>
    </submittedName>
</protein>
<dbReference type="Pfam" id="PF13692">
    <property type="entry name" value="Glyco_trans_1_4"/>
    <property type="match status" value="1"/>
</dbReference>